<evidence type="ECO:0000313" key="2">
    <source>
        <dbReference type="Proteomes" id="UP001501175"/>
    </source>
</evidence>
<sequence length="161" mass="18508">MLYRSTIERMFVNCWAGNNSLWDIDCFVTFEGRLVAFEVKQKYPTQNGTYGLNTGLVKLFLALERAGIPVIHIILKKPVNDYKIPAIDLITLPKYREKSQWIGTRYQNEILTLSESKAPARTSISGSDELSFYEIPENRFHFLKMLGDKESLLPQFLNAVV</sequence>
<evidence type="ECO:0000313" key="1">
    <source>
        <dbReference type="EMBL" id="GAA4448713.1"/>
    </source>
</evidence>
<protein>
    <submittedName>
        <fullName evidence="1">Uncharacterized protein</fullName>
    </submittedName>
</protein>
<reference evidence="2" key="1">
    <citation type="journal article" date="2019" name="Int. J. Syst. Evol. Microbiol.">
        <title>The Global Catalogue of Microorganisms (GCM) 10K type strain sequencing project: providing services to taxonomists for standard genome sequencing and annotation.</title>
        <authorList>
            <consortium name="The Broad Institute Genomics Platform"/>
            <consortium name="The Broad Institute Genome Sequencing Center for Infectious Disease"/>
            <person name="Wu L."/>
            <person name="Ma J."/>
        </authorList>
    </citation>
    <scope>NUCLEOTIDE SEQUENCE [LARGE SCALE GENOMIC DNA]</scope>
    <source>
        <strain evidence="2">JCM 17927</strain>
    </source>
</reference>
<keyword evidence="2" id="KW-1185">Reference proteome</keyword>
<organism evidence="1 2">
    <name type="scientific">Nibrella saemangeumensis</name>
    <dbReference type="NCBI Taxonomy" id="1084526"/>
    <lineage>
        <taxon>Bacteria</taxon>
        <taxon>Pseudomonadati</taxon>
        <taxon>Bacteroidota</taxon>
        <taxon>Cytophagia</taxon>
        <taxon>Cytophagales</taxon>
        <taxon>Spirosomataceae</taxon>
        <taxon>Nibrella</taxon>
    </lineage>
</organism>
<proteinExistence type="predicted"/>
<accession>A0ABP8MD37</accession>
<name>A0ABP8MD37_9BACT</name>
<comment type="caution">
    <text evidence="1">The sequence shown here is derived from an EMBL/GenBank/DDBJ whole genome shotgun (WGS) entry which is preliminary data.</text>
</comment>
<dbReference type="EMBL" id="BAABHD010000005">
    <property type="protein sequence ID" value="GAA4448713.1"/>
    <property type="molecule type" value="Genomic_DNA"/>
</dbReference>
<dbReference type="Proteomes" id="UP001501175">
    <property type="component" value="Unassembled WGS sequence"/>
</dbReference>
<gene>
    <name evidence="1" type="ORF">GCM10023189_06990</name>
</gene>